<comment type="caution">
    <text evidence="2">The sequence shown here is derived from an EMBL/GenBank/DDBJ whole genome shotgun (WGS) entry which is preliminary data.</text>
</comment>
<proteinExistence type="predicted"/>
<gene>
    <name evidence="2" type="ORF">HYH03_007384</name>
</gene>
<evidence type="ECO:0000256" key="1">
    <source>
        <dbReference type="SAM" id="MobiDB-lite"/>
    </source>
</evidence>
<dbReference type="Proteomes" id="UP000612055">
    <property type="component" value="Unassembled WGS sequence"/>
</dbReference>
<sequence>MNLLGPAAAMTTLCRRAGPCQPGQGLARRSAAQPRRSGLQPAPAVAAHWTAALAPAPLRRPPRVTADAAVEVQDGASVPDFYLVTRALGLRAGDCVLFKPRTASAHHFDVDAWRPRPDGGRQRLELVCSAVERQLARLFDPRCSKALCKADLQTVGLPCVMRREGGVFHDALEAVEPNQPLRLFYGLEELDCLEVSIYINRSTYALRSSGRLIQALGLREGDLLVFRPRPAAPGPTHFAVKAWRPGPNGRLSRLGPTEGSKQLRASRVPRSQVVVADGGAAAAPISTARGQGPPCAAADELRLSVTRTALGPSAGVGVPYSAVTSFFGVADPWAPRPEETLKLEPVAQDPRRLIKAVSLSAAKCRYGKVLWRLTGLPPWLRSIGAAVDDVLVLRRMGGGPGPSAGGSSCRYALRLELQGGDRVPGGGGAEPDAYGGTESRASAPTEPCGTERTSAGARAASAAAPVARATLAAAARDSPPRPARVETDSSVRGPSSTSQRQAAAQAAPRQGVVPGAVAPQPLPGSQAPPKRSAAEAGGVRMRATVSGGARTPAANPAGSSSSTSDSDSDDIPLAKRRRTGHGQAPGHGGGKQWHGGGCGRRRRPACLRRGDPAGEKPGPAPDSVLAHTRKARLAVTTGGGFCLRGLEPLLTALKAGPGDVLLLEPVGAGASVGRAFRVELWRSGPWPPPPPPIQAVAPAAAAAPRPLFALPAGAAGTGPGGGLTSQKPLACSVVVTSKMLAGGYLRLHPAFVTDLGLAPSPPSAGAAAAAAAAPLPPAAPLTLRVVDGAEGCGTGGGLVAATLSAARGKSGGKVLWSLEGLGTWMAARGAVEGTVVRLSGPTGGQGRGEVTIALAEPTPSASAFPWGLPAPDGARF</sequence>
<keyword evidence="3" id="KW-1185">Reference proteome</keyword>
<accession>A0A835Y1R6</accession>
<reference evidence="2" key="1">
    <citation type="journal article" date="2020" name="bioRxiv">
        <title>Comparative genomics of Chlamydomonas.</title>
        <authorList>
            <person name="Craig R.J."/>
            <person name="Hasan A.R."/>
            <person name="Ness R.W."/>
            <person name="Keightley P.D."/>
        </authorList>
    </citation>
    <scope>NUCLEOTIDE SEQUENCE</scope>
    <source>
        <strain evidence="2">CCAP 11/70</strain>
    </source>
</reference>
<feature type="region of interest" description="Disordered" evidence="1">
    <location>
        <begin position="20"/>
        <end position="41"/>
    </location>
</feature>
<name>A0A835Y1R6_9CHLO</name>
<protein>
    <submittedName>
        <fullName evidence="2">Uncharacterized protein</fullName>
    </submittedName>
</protein>
<feature type="region of interest" description="Disordered" evidence="1">
    <location>
        <begin position="420"/>
        <end position="624"/>
    </location>
</feature>
<organism evidence="2 3">
    <name type="scientific">Edaphochlamys debaryana</name>
    <dbReference type="NCBI Taxonomy" id="47281"/>
    <lineage>
        <taxon>Eukaryota</taxon>
        <taxon>Viridiplantae</taxon>
        <taxon>Chlorophyta</taxon>
        <taxon>core chlorophytes</taxon>
        <taxon>Chlorophyceae</taxon>
        <taxon>CS clade</taxon>
        <taxon>Chlamydomonadales</taxon>
        <taxon>Chlamydomonadales incertae sedis</taxon>
        <taxon>Edaphochlamys</taxon>
    </lineage>
</organism>
<feature type="compositionally biased region" description="Low complexity" evidence="1">
    <location>
        <begin position="499"/>
        <end position="510"/>
    </location>
</feature>
<evidence type="ECO:0000313" key="2">
    <source>
        <dbReference type="EMBL" id="KAG2494326.1"/>
    </source>
</evidence>
<dbReference type="EMBL" id="JAEHOE010000031">
    <property type="protein sequence ID" value="KAG2494326.1"/>
    <property type="molecule type" value="Genomic_DNA"/>
</dbReference>
<dbReference type="AlphaFoldDB" id="A0A835Y1R6"/>
<feature type="compositionally biased region" description="Low complexity" evidence="1">
    <location>
        <begin position="455"/>
        <end position="477"/>
    </location>
</feature>
<feature type="compositionally biased region" description="Gly residues" evidence="1">
    <location>
        <begin position="583"/>
        <end position="598"/>
    </location>
</feature>
<evidence type="ECO:0000313" key="3">
    <source>
        <dbReference type="Proteomes" id="UP000612055"/>
    </source>
</evidence>